<sequence length="367" mass="39520">MAPIMDALPIIQEKSMANVTEFSVPSSPEGAVTPYDGRTHVFNIDMPAYSDKVMLTFNNAVKQTPQAGFESGATKLKNMLRDSNELIVCPGVYDGISARVALQVGFPALYMTGAGTTASRLGMADLGIAQLADMKEHAEMIANLDPYGPPLIADMDTGYGGPLIIDKAVKSYIRAGVAGFHIEDQIQNKRCGHLQGKKVVPAEEFYMRIRAAKAAKNAMNSDIVLIARTDALQQLGYDECVKRLKVAREMGADVGLLEGYTSKEMAAKTVREFAPWPILLNMVENGSTPIITTKEAQEMGFRIMIFSFAALAPAYLAIQETFLRLKRDGVVGTPKNLTPKALFDVCGLKDSIVVDTAAGGGAFVDGV</sequence>
<dbReference type="PANTHER" id="PTHR42905:SF2">
    <property type="entry name" value="PHOSPHOENOLPYRUVATE CARBOXYLASE FAMILY PROTEIN"/>
    <property type="match status" value="1"/>
</dbReference>
<comment type="caution">
    <text evidence="3">The sequence shown here is derived from an EMBL/GenBank/DDBJ whole genome shotgun (WGS) entry which is preliminary data.</text>
</comment>
<protein>
    <recommendedName>
        <fullName evidence="5">Oxaloacetate acetylhydrolase</fullName>
    </recommendedName>
</protein>
<dbReference type="Pfam" id="PF13714">
    <property type="entry name" value="PEP_mutase"/>
    <property type="match status" value="1"/>
</dbReference>
<dbReference type="PROSITE" id="PS00161">
    <property type="entry name" value="ISOCITRATE_LYASE"/>
    <property type="match status" value="1"/>
</dbReference>
<name>A0A5M9JNE6_MONFR</name>
<evidence type="ECO:0000313" key="4">
    <source>
        <dbReference type="Proteomes" id="UP000322873"/>
    </source>
</evidence>
<gene>
    <name evidence="3" type="ORF">EYC84_000183</name>
</gene>
<comment type="catalytic activity">
    <reaction evidence="1">
        <text>(2S,3R)-3-hydroxybutane-1,2,3-tricarboxylate = pyruvate + succinate</text>
        <dbReference type="Rhea" id="RHEA:16809"/>
        <dbReference type="ChEBI" id="CHEBI:15361"/>
        <dbReference type="ChEBI" id="CHEBI:30031"/>
        <dbReference type="ChEBI" id="CHEBI:57429"/>
        <dbReference type="EC" id="4.1.3.30"/>
    </reaction>
</comment>
<dbReference type="Proteomes" id="UP000322873">
    <property type="component" value="Unassembled WGS sequence"/>
</dbReference>
<dbReference type="AlphaFoldDB" id="A0A5M9JNE6"/>
<comment type="similarity">
    <text evidence="2">Belongs to the isocitrate lyase/PEP mutase superfamily.</text>
</comment>
<dbReference type="VEuPathDB" id="FungiDB:MFRU_011g01530"/>
<evidence type="ECO:0000256" key="2">
    <source>
        <dbReference type="ARBA" id="ARBA00061405"/>
    </source>
</evidence>
<dbReference type="SUPFAM" id="SSF51621">
    <property type="entry name" value="Phosphoenolpyruvate/pyruvate domain"/>
    <property type="match status" value="1"/>
</dbReference>
<evidence type="ECO:0000256" key="1">
    <source>
        <dbReference type="ARBA" id="ARBA00001050"/>
    </source>
</evidence>
<evidence type="ECO:0008006" key="5">
    <source>
        <dbReference type="Google" id="ProtNLM"/>
    </source>
</evidence>
<dbReference type="InterPro" id="IPR040442">
    <property type="entry name" value="Pyrv_kinase-like_dom_sf"/>
</dbReference>
<dbReference type="InterPro" id="IPR018523">
    <property type="entry name" value="Isocitrate_lyase_ph_CS"/>
</dbReference>
<dbReference type="InterPro" id="IPR039556">
    <property type="entry name" value="ICL/PEPM"/>
</dbReference>
<dbReference type="CDD" id="cd00377">
    <property type="entry name" value="ICL_PEPM"/>
    <property type="match status" value="1"/>
</dbReference>
<organism evidence="3 4">
    <name type="scientific">Monilinia fructicola</name>
    <name type="common">Brown rot fungus</name>
    <name type="synonym">Ciboria fructicola</name>
    <dbReference type="NCBI Taxonomy" id="38448"/>
    <lineage>
        <taxon>Eukaryota</taxon>
        <taxon>Fungi</taxon>
        <taxon>Dikarya</taxon>
        <taxon>Ascomycota</taxon>
        <taxon>Pezizomycotina</taxon>
        <taxon>Leotiomycetes</taxon>
        <taxon>Helotiales</taxon>
        <taxon>Sclerotiniaceae</taxon>
        <taxon>Monilinia</taxon>
    </lineage>
</organism>
<evidence type="ECO:0000313" key="3">
    <source>
        <dbReference type="EMBL" id="KAA8570791.1"/>
    </source>
</evidence>
<proteinExistence type="inferred from homology"/>
<dbReference type="FunFam" id="3.20.20.60:FF:000009">
    <property type="entry name" value="2-methylisocitrate lyase"/>
    <property type="match status" value="1"/>
</dbReference>
<keyword evidence="4" id="KW-1185">Reference proteome</keyword>
<dbReference type="InterPro" id="IPR015813">
    <property type="entry name" value="Pyrv/PenolPyrv_kinase-like_dom"/>
</dbReference>
<accession>A0A5M9JNE6</accession>
<dbReference type="PANTHER" id="PTHR42905">
    <property type="entry name" value="PHOSPHOENOLPYRUVATE CARBOXYLASE"/>
    <property type="match status" value="1"/>
</dbReference>
<dbReference type="GO" id="GO:0046421">
    <property type="term" value="F:methylisocitrate lyase activity"/>
    <property type="evidence" value="ECO:0007669"/>
    <property type="project" value="UniProtKB-EC"/>
</dbReference>
<reference evidence="3 4" key="1">
    <citation type="submission" date="2019-06" db="EMBL/GenBank/DDBJ databases">
        <title>Genome Sequence of the Brown Rot Fungal Pathogen Monilinia fructicola.</title>
        <authorList>
            <person name="De Miccolis Angelini R.M."/>
            <person name="Landi L."/>
            <person name="Abate D."/>
            <person name="Pollastro S."/>
            <person name="Romanazzi G."/>
            <person name="Faretra F."/>
        </authorList>
    </citation>
    <scope>NUCLEOTIDE SEQUENCE [LARGE SCALE GENOMIC DNA]</scope>
    <source>
        <strain evidence="3 4">Mfrc123</strain>
    </source>
</reference>
<dbReference type="Gene3D" id="3.20.20.60">
    <property type="entry name" value="Phosphoenolpyruvate-binding domains"/>
    <property type="match status" value="1"/>
</dbReference>
<dbReference type="EMBL" id="VICG01000006">
    <property type="protein sequence ID" value="KAA8570791.1"/>
    <property type="molecule type" value="Genomic_DNA"/>
</dbReference>